<evidence type="ECO:0000256" key="1">
    <source>
        <dbReference type="ARBA" id="ARBA00001633"/>
    </source>
</evidence>
<evidence type="ECO:0000256" key="2">
    <source>
        <dbReference type="ARBA" id="ARBA00004696"/>
    </source>
</evidence>
<dbReference type="SUPFAM" id="SSF51366">
    <property type="entry name" value="Ribulose-phoshate binding barrel"/>
    <property type="match status" value="1"/>
</dbReference>
<dbReference type="GO" id="GO:0004640">
    <property type="term" value="F:phosphoribosylanthranilate isomerase activity"/>
    <property type="evidence" value="ECO:0007669"/>
    <property type="project" value="TreeGrafter"/>
</dbReference>
<keyword evidence="7 9" id="KW-0057">Aromatic amino acid biosynthesis</keyword>
<keyword evidence="4 9" id="KW-0028">Amino-acid biosynthesis</keyword>
<comment type="similarity">
    <text evidence="3 9">Belongs to the TrpC family.</text>
</comment>
<name>A0A9D1PNG6_9BACI</name>
<evidence type="ECO:0000256" key="6">
    <source>
        <dbReference type="ARBA" id="ARBA00022822"/>
    </source>
</evidence>
<comment type="pathway">
    <text evidence="2 9">Amino-acid biosynthesis; L-tryptophan biosynthesis; L-tryptophan from chorismate: step 4/5.</text>
</comment>
<reference evidence="11" key="2">
    <citation type="submission" date="2021-04" db="EMBL/GenBank/DDBJ databases">
        <authorList>
            <person name="Gilroy R."/>
        </authorList>
    </citation>
    <scope>NUCLEOTIDE SEQUENCE</scope>
    <source>
        <strain evidence="11">CHK169-2315</strain>
    </source>
</reference>
<evidence type="ECO:0000313" key="12">
    <source>
        <dbReference type="Proteomes" id="UP000823937"/>
    </source>
</evidence>
<keyword evidence="6 9" id="KW-0822">Tryptophan biosynthesis</keyword>
<dbReference type="InterPro" id="IPR045186">
    <property type="entry name" value="Indole-3-glycerol_P_synth"/>
</dbReference>
<dbReference type="InterPro" id="IPR013798">
    <property type="entry name" value="Indole-3-glycerol_P_synth_dom"/>
</dbReference>
<evidence type="ECO:0000256" key="4">
    <source>
        <dbReference type="ARBA" id="ARBA00022605"/>
    </source>
</evidence>
<dbReference type="PANTHER" id="PTHR22854">
    <property type="entry name" value="TRYPTOPHAN BIOSYNTHESIS PROTEIN"/>
    <property type="match status" value="1"/>
</dbReference>
<evidence type="ECO:0000256" key="5">
    <source>
        <dbReference type="ARBA" id="ARBA00022793"/>
    </source>
</evidence>
<evidence type="ECO:0000256" key="3">
    <source>
        <dbReference type="ARBA" id="ARBA00008737"/>
    </source>
</evidence>
<evidence type="ECO:0000259" key="10">
    <source>
        <dbReference type="Pfam" id="PF00218"/>
    </source>
</evidence>
<evidence type="ECO:0000313" key="11">
    <source>
        <dbReference type="EMBL" id="HIV75277.1"/>
    </source>
</evidence>
<dbReference type="Gene3D" id="3.20.20.70">
    <property type="entry name" value="Aldolase class I"/>
    <property type="match status" value="1"/>
</dbReference>
<evidence type="ECO:0000256" key="8">
    <source>
        <dbReference type="ARBA" id="ARBA00023239"/>
    </source>
</evidence>
<dbReference type="HAMAP" id="MF_00134_B">
    <property type="entry name" value="IGPS_B"/>
    <property type="match status" value="1"/>
</dbReference>
<dbReference type="NCBIfam" id="NF001371">
    <property type="entry name" value="PRK00278.1-3"/>
    <property type="match status" value="1"/>
</dbReference>
<dbReference type="GO" id="GO:0004425">
    <property type="term" value="F:indole-3-glycerol-phosphate synthase activity"/>
    <property type="evidence" value="ECO:0007669"/>
    <property type="project" value="UniProtKB-UniRule"/>
</dbReference>
<evidence type="ECO:0000256" key="7">
    <source>
        <dbReference type="ARBA" id="ARBA00023141"/>
    </source>
</evidence>
<dbReference type="FunFam" id="3.20.20.70:FF:000024">
    <property type="entry name" value="Indole-3-glycerol phosphate synthase"/>
    <property type="match status" value="1"/>
</dbReference>
<sequence length="262" mass="29561">MTILMKILQKKAKEVQQINRETFPTNEYKKVPTFYETIRVNHKMGVIAEIKRASPSKGMINEHVDPVQQAKLYEQHGASAISVLTDTPFFKGTMEDLQNVRAAVNIPILCKDFIIDEIQIDRAKAYGANIILLIAAALDDAHLRRLYDYAISLNLEVLCEVHNEEEMERVLQLNPRLVGVNNRDLKTFHVDLQTTNRLAKMVRNNDIIFISESGIETGADVAIVKDAGAEAILVGETLMRAANVANKMEEFQLPFEEKKGVK</sequence>
<dbReference type="EC" id="4.1.1.48" evidence="9"/>
<dbReference type="PANTHER" id="PTHR22854:SF2">
    <property type="entry name" value="INDOLE-3-GLYCEROL-PHOSPHATE SYNTHASE"/>
    <property type="match status" value="1"/>
</dbReference>
<dbReference type="NCBIfam" id="NF001377">
    <property type="entry name" value="PRK00278.2-4"/>
    <property type="match status" value="1"/>
</dbReference>
<protein>
    <recommendedName>
        <fullName evidence="9">Indole-3-glycerol phosphate synthase</fullName>
        <shortName evidence="9">IGPS</shortName>
        <ecNumber evidence="9">4.1.1.48</ecNumber>
    </recommendedName>
</protein>
<gene>
    <name evidence="9 11" type="primary">trpC</name>
    <name evidence="11" type="ORF">H9895_09385</name>
</gene>
<dbReference type="Pfam" id="PF00218">
    <property type="entry name" value="IGPS"/>
    <property type="match status" value="1"/>
</dbReference>
<comment type="caution">
    <text evidence="11">The sequence shown here is derived from an EMBL/GenBank/DDBJ whole genome shotgun (WGS) entry which is preliminary data.</text>
</comment>
<dbReference type="EMBL" id="DXHX01000131">
    <property type="protein sequence ID" value="HIV75277.1"/>
    <property type="molecule type" value="Genomic_DNA"/>
</dbReference>
<dbReference type="InterPro" id="IPR013785">
    <property type="entry name" value="Aldolase_TIM"/>
</dbReference>
<dbReference type="Proteomes" id="UP000823937">
    <property type="component" value="Unassembled WGS sequence"/>
</dbReference>
<comment type="catalytic activity">
    <reaction evidence="1 9">
        <text>1-(2-carboxyphenylamino)-1-deoxy-D-ribulose 5-phosphate + H(+) = (1S,2R)-1-C-(indol-3-yl)glycerol 3-phosphate + CO2 + H2O</text>
        <dbReference type="Rhea" id="RHEA:23476"/>
        <dbReference type="ChEBI" id="CHEBI:15377"/>
        <dbReference type="ChEBI" id="CHEBI:15378"/>
        <dbReference type="ChEBI" id="CHEBI:16526"/>
        <dbReference type="ChEBI" id="CHEBI:58613"/>
        <dbReference type="ChEBI" id="CHEBI:58866"/>
        <dbReference type="EC" id="4.1.1.48"/>
    </reaction>
</comment>
<dbReference type="HAMAP" id="MF_00134_A">
    <property type="entry name" value="IGPS_A"/>
    <property type="match status" value="1"/>
</dbReference>
<dbReference type="InterPro" id="IPR001468">
    <property type="entry name" value="Indole-3-GlycerolPSynthase_CS"/>
</dbReference>
<dbReference type="PROSITE" id="PS00614">
    <property type="entry name" value="IGPS"/>
    <property type="match status" value="1"/>
</dbReference>
<dbReference type="InterPro" id="IPR011060">
    <property type="entry name" value="RibuloseP-bd_barrel"/>
</dbReference>
<accession>A0A9D1PNG6</accession>
<dbReference type="AlphaFoldDB" id="A0A9D1PNG6"/>
<reference evidence="11" key="1">
    <citation type="journal article" date="2021" name="PeerJ">
        <title>Extensive microbial diversity within the chicken gut microbiome revealed by metagenomics and culture.</title>
        <authorList>
            <person name="Gilroy R."/>
            <person name="Ravi A."/>
            <person name="Getino M."/>
            <person name="Pursley I."/>
            <person name="Horton D.L."/>
            <person name="Alikhan N.F."/>
            <person name="Baker D."/>
            <person name="Gharbi K."/>
            <person name="Hall N."/>
            <person name="Watson M."/>
            <person name="Adriaenssens E.M."/>
            <person name="Foster-Nyarko E."/>
            <person name="Jarju S."/>
            <person name="Secka A."/>
            <person name="Antonio M."/>
            <person name="Oren A."/>
            <person name="Chaudhuri R.R."/>
            <person name="La Ragione R."/>
            <person name="Hildebrand F."/>
            <person name="Pallen M.J."/>
        </authorList>
    </citation>
    <scope>NUCLEOTIDE SEQUENCE</scope>
    <source>
        <strain evidence="11">CHK169-2315</strain>
    </source>
</reference>
<keyword evidence="5 9" id="KW-0210">Decarboxylase</keyword>
<dbReference type="GO" id="GO:0000162">
    <property type="term" value="P:L-tryptophan biosynthetic process"/>
    <property type="evidence" value="ECO:0007669"/>
    <property type="project" value="UniProtKB-UniRule"/>
</dbReference>
<feature type="domain" description="Indole-3-glycerol phosphate synthase" evidence="10">
    <location>
        <begin position="5"/>
        <end position="250"/>
    </location>
</feature>
<keyword evidence="8 9" id="KW-0456">Lyase</keyword>
<organism evidence="11 12">
    <name type="scientific">Candidatus Pseudogracilibacillus intestinigallinarum</name>
    <dbReference type="NCBI Taxonomy" id="2838742"/>
    <lineage>
        <taxon>Bacteria</taxon>
        <taxon>Bacillati</taxon>
        <taxon>Bacillota</taxon>
        <taxon>Bacilli</taxon>
        <taxon>Bacillales</taxon>
        <taxon>Bacillaceae</taxon>
        <taxon>Pseudogracilibacillus</taxon>
    </lineage>
</organism>
<evidence type="ECO:0000256" key="9">
    <source>
        <dbReference type="HAMAP-Rule" id="MF_00134"/>
    </source>
</evidence>
<dbReference type="CDD" id="cd00331">
    <property type="entry name" value="IGPS"/>
    <property type="match status" value="1"/>
</dbReference>
<proteinExistence type="inferred from homology"/>